<evidence type="ECO:0000256" key="2">
    <source>
        <dbReference type="ARBA" id="ARBA00010742"/>
    </source>
</evidence>
<dbReference type="Proteomes" id="UP001163687">
    <property type="component" value="Chromosome"/>
</dbReference>
<dbReference type="GO" id="GO:0042597">
    <property type="term" value="C:periplasmic space"/>
    <property type="evidence" value="ECO:0007669"/>
    <property type="project" value="UniProtKB-SubCell"/>
</dbReference>
<comment type="similarity">
    <text evidence="2">Belongs to the bacterial solute-binding protein SsuA/TauA family.</text>
</comment>
<dbReference type="PANTHER" id="PTHR30024">
    <property type="entry name" value="ALIPHATIC SULFONATES-BINDING PROTEIN-RELATED"/>
    <property type="match status" value="1"/>
</dbReference>
<evidence type="ECO:0000256" key="3">
    <source>
        <dbReference type="ARBA" id="ARBA00022729"/>
    </source>
</evidence>
<feature type="domain" description="SsuA/THI5-like" evidence="5">
    <location>
        <begin position="76"/>
        <end position="284"/>
    </location>
</feature>
<dbReference type="Pfam" id="PF09084">
    <property type="entry name" value="NMT1"/>
    <property type="match status" value="1"/>
</dbReference>
<dbReference type="PANTHER" id="PTHR30024:SF47">
    <property type="entry name" value="TAURINE-BINDING PERIPLASMIC PROTEIN"/>
    <property type="match status" value="1"/>
</dbReference>
<sequence length="374" mass="40305">MLAVTLVTSLSACGGQKPATPAGTQDGQAQQQAPTGQQAQASTTAQAPQQPASQTAKLAPLSPPVKIWIAEDGSPSGAGFYIAKEKGYFAEFGIEADIRPFESSKDMLPAIASDEVQVAGGILGANLFNAVSRGLNIKIIADKGTNNPGKSYYSMVVRKDLAGQIKDYKDLKGHKIGLFSVGTLNEYTVEKALLKGGLTVKDVELVPLGPPDISVALARKSIDLGMHIEPLITQGVKQGIFERWKDTTDFLPDAQIAVVLASPKFVANEALSKRFMVAYLRALRDYNDAFLKGKGKDQIIDILAKYTDLKDKSLWNDVYVTGLNPNGQVNVKSLEDQLQWYKEKGTVTGNVDLNHVVDLSLAKFAVEYLGGEYK</sequence>
<evidence type="ECO:0000256" key="4">
    <source>
        <dbReference type="SAM" id="MobiDB-lite"/>
    </source>
</evidence>
<reference evidence="6" key="1">
    <citation type="submission" date="2022-03" db="EMBL/GenBank/DDBJ databases">
        <title>Complete genome sequence of Caldinitratiruptor microaerophilus.</title>
        <authorList>
            <person name="Mukaiyama R."/>
            <person name="Nishiyama T."/>
            <person name="Ueda K."/>
        </authorList>
    </citation>
    <scope>NUCLEOTIDE SEQUENCE</scope>
    <source>
        <strain evidence="6">JCM 16183</strain>
    </source>
</reference>
<evidence type="ECO:0000313" key="7">
    <source>
        <dbReference type="Proteomes" id="UP001163687"/>
    </source>
</evidence>
<dbReference type="Gene3D" id="3.40.190.10">
    <property type="entry name" value="Periplasmic binding protein-like II"/>
    <property type="match status" value="2"/>
</dbReference>
<evidence type="ECO:0000313" key="6">
    <source>
        <dbReference type="EMBL" id="BDG59039.1"/>
    </source>
</evidence>
<keyword evidence="3" id="KW-0732">Signal</keyword>
<feature type="compositionally biased region" description="Low complexity" evidence="4">
    <location>
        <begin position="19"/>
        <end position="56"/>
    </location>
</feature>
<name>A0AA35CHG4_9FIRM</name>
<comment type="subcellular location">
    <subcellularLocation>
        <location evidence="1">Periplasm</location>
    </subcellularLocation>
</comment>
<protein>
    <recommendedName>
        <fullName evidence="5">SsuA/THI5-like domain-containing protein</fullName>
    </recommendedName>
</protein>
<proteinExistence type="inferred from homology"/>
<keyword evidence="7" id="KW-1185">Reference proteome</keyword>
<dbReference type="AlphaFoldDB" id="A0AA35CHG4"/>
<organism evidence="6 7">
    <name type="scientific">Caldinitratiruptor microaerophilus</name>
    <dbReference type="NCBI Taxonomy" id="671077"/>
    <lineage>
        <taxon>Bacteria</taxon>
        <taxon>Bacillati</taxon>
        <taxon>Bacillota</taxon>
        <taxon>Clostridia</taxon>
        <taxon>Eubacteriales</taxon>
        <taxon>Symbiobacteriaceae</taxon>
        <taxon>Caldinitratiruptor</taxon>
    </lineage>
</organism>
<evidence type="ECO:0000256" key="1">
    <source>
        <dbReference type="ARBA" id="ARBA00004418"/>
    </source>
</evidence>
<dbReference type="KEGG" id="cmic:caldi_01290"/>
<dbReference type="EMBL" id="AP025628">
    <property type="protein sequence ID" value="BDG59039.1"/>
    <property type="molecule type" value="Genomic_DNA"/>
</dbReference>
<dbReference type="GO" id="GO:0042918">
    <property type="term" value="P:alkanesulfonate transmembrane transport"/>
    <property type="evidence" value="ECO:0007669"/>
    <property type="project" value="TreeGrafter"/>
</dbReference>
<feature type="region of interest" description="Disordered" evidence="4">
    <location>
        <begin position="13"/>
        <end position="58"/>
    </location>
</feature>
<dbReference type="SUPFAM" id="SSF53850">
    <property type="entry name" value="Periplasmic binding protein-like II"/>
    <property type="match status" value="1"/>
</dbReference>
<accession>A0AA35CHG4</accession>
<dbReference type="InterPro" id="IPR015168">
    <property type="entry name" value="SsuA/THI5"/>
</dbReference>
<evidence type="ECO:0000259" key="5">
    <source>
        <dbReference type="Pfam" id="PF09084"/>
    </source>
</evidence>
<gene>
    <name evidence="6" type="ORF">caldi_01290</name>
</gene>